<dbReference type="FunFam" id="3.30.565.10:FF:000006">
    <property type="entry name" value="Sensor histidine kinase WalK"/>
    <property type="match status" value="1"/>
</dbReference>
<dbReference type="PROSITE" id="PS50109">
    <property type="entry name" value="HIS_KIN"/>
    <property type="match status" value="1"/>
</dbReference>
<dbReference type="Pfam" id="PF00989">
    <property type="entry name" value="PAS"/>
    <property type="match status" value="1"/>
</dbReference>
<feature type="coiled-coil region" evidence="7">
    <location>
        <begin position="638"/>
        <end position="669"/>
    </location>
</feature>
<evidence type="ECO:0000256" key="7">
    <source>
        <dbReference type="SAM" id="Coils"/>
    </source>
</evidence>
<dbReference type="InterPro" id="IPR036890">
    <property type="entry name" value="HATPase_C_sf"/>
</dbReference>
<feature type="domain" description="Histidine kinase" evidence="9">
    <location>
        <begin position="676"/>
        <end position="890"/>
    </location>
</feature>
<dbReference type="InterPro" id="IPR003594">
    <property type="entry name" value="HATPase_dom"/>
</dbReference>
<dbReference type="SMART" id="SM00086">
    <property type="entry name" value="PAC"/>
    <property type="match status" value="2"/>
</dbReference>
<dbReference type="PANTHER" id="PTHR42878">
    <property type="entry name" value="TWO-COMPONENT HISTIDINE KINASE"/>
    <property type="match status" value="1"/>
</dbReference>
<comment type="catalytic activity">
    <reaction evidence="1">
        <text>ATP + protein L-histidine = ADP + protein N-phospho-L-histidine.</text>
        <dbReference type="EC" id="2.7.13.3"/>
    </reaction>
</comment>
<dbReference type="InterPro" id="IPR013655">
    <property type="entry name" value="PAS_fold_3"/>
</dbReference>
<dbReference type="RefSeq" id="WP_214172468.1">
    <property type="nucleotide sequence ID" value="NZ_JAHCVJ010000006.1"/>
</dbReference>
<evidence type="ECO:0000256" key="3">
    <source>
        <dbReference type="ARBA" id="ARBA00022553"/>
    </source>
</evidence>
<feature type="transmembrane region" description="Helical" evidence="8">
    <location>
        <begin position="12"/>
        <end position="32"/>
    </location>
</feature>
<dbReference type="CDD" id="cd00082">
    <property type="entry name" value="HisKA"/>
    <property type="match status" value="1"/>
</dbReference>
<dbReference type="CDD" id="cd00130">
    <property type="entry name" value="PAS"/>
    <property type="match status" value="2"/>
</dbReference>
<feature type="domain" description="PAS" evidence="10">
    <location>
        <begin position="520"/>
        <end position="577"/>
    </location>
</feature>
<dbReference type="InterPro" id="IPR004358">
    <property type="entry name" value="Sig_transdc_His_kin-like_C"/>
</dbReference>
<dbReference type="EMBL" id="JAHCVJ010000006">
    <property type="protein sequence ID" value="MBT0665699.1"/>
    <property type="molecule type" value="Genomic_DNA"/>
</dbReference>
<dbReference type="Gene3D" id="1.10.287.130">
    <property type="match status" value="1"/>
</dbReference>
<dbReference type="InterPro" id="IPR000700">
    <property type="entry name" value="PAS-assoc_C"/>
</dbReference>
<dbReference type="GO" id="GO:0000155">
    <property type="term" value="F:phosphorelay sensor kinase activity"/>
    <property type="evidence" value="ECO:0007669"/>
    <property type="project" value="InterPro"/>
</dbReference>
<dbReference type="PRINTS" id="PR00344">
    <property type="entry name" value="BCTRLSENSOR"/>
</dbReference>
<dbReference type="SUPFAM" id="SSF55874">
    <property type="entry name" value="ATPase domain of HSP90 chaperone/DNA topoisomerase II/histidine kinase"/>
    <property type="match status" value="1"/>
</dbReference>
<dbReference type="InterPro" id="IPR003661">
    <property type="entry name" value="HisK_dim/P_dom"/>
</dbReference>
<keyword evidence="6 8" id="KW-0472">Membrane</keyword>
<dbReference type="InterPro" id="IPR050351">
    <property type="entry name" value="BphY/WalK/GraS-like"/>
</dbReference>
<feature type="domain" description="PAC" evidence="11">
    <location>
        <begin position="595"/>
        <end position="647"/>
    </location>
</feature>
<organism evidence="12 13">
    <name type="scientific">Geoanaerobacter pelophilus</name>
    <dbReference type="NCBI Taxonomy" id="60036"/>
    <lineage>
        <taxon>Bacteria</taxon>
        <taxon>Pseudomonadati</taxon>
        <taxon>Thermodesulfobacteriota</taxon>
        <taxon>Desulfuromonadia</taxon>
        <taxon>Geobacterales</taxon>
        <taxon>Geobacteraceae</taxon>
        <taxon>Geoanaerobacter</taxon>
    </lineage>
</organism>
<keyword evidence="3" id="KW-0597">Phosphoprotein</keyword>
<dbReference type="InterPro" id="IPR013767">
    <property type="entry name" value="PAS_fold"/>
</dbReference>
<dbReference type="InterPro" id="IPR036097">
    <property type="entry name" value="HisK_dim/P_sf"/>
</dbReference>
<evidence type="ECO:0000256" key="5">
    <source>
        <dbReference type="ARBA" id="ARBA00022777"/>
    </source>
</evidence>
<feature type="domain" description="PAS" evidence="10">
    <location>
        <begin position="396"/>
        <end position="451"/>
    </location>
</feature>
<accession>A0AAW4L4L8</accession>
<dbReference type="GO" id="GO:0007234">
    <property type="term" value="P:osmosensory signaling via phosphorelay pathway"/>
    <property type="evidence" value="ECO:0007669"/>
    <property type="project" value="TreeGrafter"/>
</dbReference>
<dbReference type="InterPro" id="IPR001610">
    <property type="entry name" value="PAC"/>
</dbReference>
<dbReference type="GO" id="GO:0016020">
    <property type="term" value="C:membrane"/>
    <property type="evidence" value="ECO:0007669"/>
    <property type="project" value="UniProtKB-SubCell"/>
</dbReference>
<dbReference type="PANTHER" id="PTHR42878:SF15">
    <property type="entry name" value="BACTERIOPHYTOCHROME"/>
    <property type="match status" value="1"/>
</dbReference>
<evidence type="ECO:0000259" key="9">
    <source>
        <dbReference type="PROSITE" id="PS50109"/>
    </source>
</evidence>
<dbReference type="NCBIfam" id="TIGR00229">
    <property type="entry name" value="sensory_box"/>
    <property type="match status" value="2"/>
</dbReference>
<keyword evidence="8" id="KW-1133">Transmembrane helix</keyword>
<dbReference type="SMART" id="SM00388">
    <property type="entry name" value="HisKA"/>
    <property type="match status" value="1"/>
</dbReference>
<feature type="transmembrane region" description="Helical" evidence="8">
    <location>
        <begin position="358"/>
        <end position="381"/>
    </location>
</feature>
<dbReference type="SUPFAM" id="SSF47384">
    <property type="entry name" value="Homodimeric domain of signal transducing histidine kinase"/>
    <property type="match status" value="1"/>
</dbReference>
<name>A0AAW4L4L8_9BACT</name>
<keyword evidence="7" id="KW-0175">Coiled coil</keyword>
<dbReference type="Gene3D" id="3.30.450.20">
    <property type="entry name" value="PAS domain"/>
    <property type="match status" value="2"/>
</dbReference>
<dbReference type="InterPro" id="IPR005467">
    <property type="entry name" value="His_kinase_dom"/>
</dbReference>
<dbReference type="SUPFAM" id="SSF55785">
    <property type="entry name" value="PYP-like sensor domain (PAS domain)"/>
    <property type="match status" value="2"/>
</dbReference>
<protein>
    <recommendedName>
        <fullName evidence="2">histidine kinase</fullName>
        <ecNumber evidence="2">2.7.13.3</ecNumber>
    </recommendedName>
</protein>
<dbReference type="GO" id="GO:0030295">
    <property type="term" value="F:protein kinase activator activity"/>
    <property type="evidence" value="ECO:0007669"/>
    <property type="project" value="TreeGrafter"/>
</dbReference>
<evidence type="ECO:0000256" key="1">
    <source>
        <dbReference type="ARBA" id="ARBA00000085"/>
    </source>
</evidence>
<keyword evidence="8" id="KW-0812">Transmembrane</keyword>
<dbReference type="Gene3D" id="3.30.565.10">
    <property type="entry name" value="Histidine kinase-like ATPase, C-terminal domain"/>
    <property type="match status" value="1"/>
</dbReference>
<evidence type="ECO:0000313" key="13">
    <source>
        <dbReference type="Proteomes" id="UP000811899"/>
    </source>
</evidence>
<reference evidence="12 13" key="1">
    <citation type="submission" date="2021-05" db="EMBL/GenBank/DDBJ databases">
        <title>The draft genome of Geobacter pelophilus DSM 12255.</title>
        <authorList>
            <person name="Xu Z."/>
            <person name="Masuda Y."/>
            <person name="Itoh H."/>
            <person name="Senoo K."/>
        </authorList>
    </citation>
    <scope>NUCLEOTIDE SEQUENCE [LARGE SCALE GENOMIC DNA]</scope>
    <source>
        <strain evidence="12 13">DSM 12255</strain>
    </source>
</reference>
<feature type="domain" description="PAC" evidence="11">
    <location>
        <begin position="467"/>
        <end position="519"/>
    </location>
</feature>
<keyword evidence="13" id="KW-1185">Reference proteome</keyword>
<dbReference type="InterPro" id="IPR000014">
    <property type="entry name" value="PAS"/>
</dbReference>
<dbReference type="SMART" id="SM00387">
    <property type="entry name" value="HATPase_c"/>
    <property type="match status" value="1"/>
</dbReference>
<keyword evidence="5" id="KW-0418">Kinase</keyword>
<dbReference type="Pfam" id="PF02518">
    <property type="entry name" value="HATPase_c"/>
    <property type="match status" value="1"/>
</dbReference>
<dbReference type="PROSITE" id="PS50113">
    <property type="entry name" value="PAC"/>
    <property type="match status" value="2"/>
</dbReference>
<dbReference type="InterPro" id="IPR035965">
    <property type="entry name" value="PAS-like_dom_sf"/>
</dbReference>
<evidence type="ECO:0000256" key="2">
    <source>
        <dbReference type="ARBA" id="ARBA00012438"/>
    </source>
</evidence>
<sequence>MGNTEPKIKTDRCFPCRVLWFVIWCLLAAYFLQFPPSADSYTSQSPKRTVLVLYGGSTKLPAHTLFNNGLLPVLKAAGVEDSDLHQEYLDLQHAQGREYRHYLVEYLRTKYADHRFDAIILFQPDALDLMLQEGKELFNGTPIIAAVPQEIRKDTSARKLVQFVYGFDALTTLRYALALLPGTKEIIVISGPSADDCQHLKYAMDAVKQFEGKLTVTFLTNHPLPEILREVAKERDHAIILYTRLSSDSRGKQYTPRDVLTEISRAAKSPVFGLHDSLLGAGIVGGNLLSFKELGSAIARFSVDLINAKPAPQLSKVIFQKHVAMFDWAEMQRWGLDKSRLPKDRVLINYHSGFWEQYWGYAVIALLFLVAEASLIGYLIWSRRRLKKAETALRASSSYARSLIEASLDPLVTISKDGKIMDVNRATIEATGVPRERLIGTDFSDYFTDPECARIGYKTVWRNGMVRDYPLSLRHVSGRIMDVLYNAALYRDQYGEVLGVFAAARDISQQKQAEAALRESELRYRTVAEFTSDWEYWVLPDGTLRYMSPSCEQVSGYTLDEFYADPELLTRIIHPDDLHIYVDHSHAQSTDTGPEHLDFRIVTKKGEHRWIFHTCQSVHGPDGAPLGQRVSNRDITKRKLAEEKAARLNDELESRVRERTAELERVIRELEGFCYALSHEFRAPLARLEGFGTMMLDIIGEGGDEQIIHCAQRIVAASDRLRTVIDSLLAMNRISVAEMHQQNLNLSEMAMRIVSGLVENVGTRRVHISIAPDVTATGDLLMMETCLKNLLGNAVKYSAKSPEAAIEFGQRVIGTDTVYFVRDNGVGFDMAFIKNIFQPFCRLHHQEEFEGTGVGLATVHRIIEKHHGHIWVEAKPGEGATFFFTLGTGGEDA</sequence>
<evidence type="ECO:0000256" key="6">
    <source>
        <dbReference type="ARBA" id="ARBA00023136"/>
    </source>
</evidence>
<dbReference type="Proteomes" id="UP000811899">
    <property type="component" value="Unassembled WGS sequence"/>
</dbReference>
<keyword evidence="4" id="KW-0808">Transferase</keyword>
<evidence type="ECO:0000259" key="10">
    <source>
        <dbReference type="PROSITE" id="PS50112"/>
    </source>
</evidence>
<dbReference type="EC" id="2.7.13.3" evidence="2"/>
<evidence type="ECO:0000313" key="12">
    <source>
        <dbReference type="EMBL" id="MBT0665699.1"/>
    </source>
</evidence>
<evidence type="ECO:0000256" key="8">
    <source>
        <dbReference type="SAM" id="Phobius"/>
    </source>
</evidence>
<dbReference type="Pfam" id="PF08447">
    <property type="entry name" value="PAS_3"/>
    <property type="match status" value="1"/>
</dbReference>
<dbReference type="AlphaFoldDB" id="A0AAW4L4L8"/>
<proteinExistence type="predicted"/>
<evidence type="ECO:0000256" key="4">
    <source>
        <dbReference type="ARBA" id="ARBA00022679"/>
    </source>
</evidence>
<comment type="caution">
    <text evidence="12">The sequence shown here is derived from an EMBL/GenBank/DDBJ whole genome shotgun (WGS) entry which is preliminary data.</text>
</comment>
<evidence type="ECO:0000259" key="11">
    <source>
        <dbReference type="PROSITE" id="PS50113"/>
    </source>
</evidence>
<gene>
    <name evidence="12" type="ORF">KI809_15420</name>
</gene>
<dbReference type="SMART" id="SM00091">
    <property type="entry name" value="PAS"/>
    <property type="match status" value="2"/>
</dbReference>
<dbReference type="GO" id="GO:0000156">
    <property type="term" value="F:phosphorelay response regulator activity"/>
    <property type="evidence" value="ECO:0007669"/>
    <property type="project" value="TreeGrafter"/>
</dbReference>
<dbReference type="PROSITE" id="PS50112">
    <property type="entry name" value="PAS"/>
    <property type="match status" value="2"/>
</dbReference>